<dbReference type="RefSeq" id="YP_010509900.1">
    <property type="nucleotide sequence ID" value="NC_067213.1"/>
</dbReference>
<dbReference type="Proteomes" id="UP000827937">
    <property type="component" value="Segment"/>
</dbReference>
<keyword evidence="1" id="KW-0175">Coiled coil</keyword>
<sequence>MAEVKKMNILTEDVNGENIQDVIANSSKVTEEIAEEAAKKIAERRKEKLTRDLVNVVQKSEYTVSSAVLQVRRSNRTNQRIKQYLKDLAALKEDVVNGKKPVSAWEEEARNLKKQYDKDLIEIGKDIDKSLGELNELFPDSWNWRYNELVPGINK</sequence>
<accession>A0AAE7RYB5</accession>
<dbReference type="KEGG" id="vg:75687397"/>
<dbReference type="EMBL" id="MZ130495">
    <property type="protein sequence ID" value="QWM90960.1"/>
    <property type="molecule type" value="Genomic_DNA"/>
</dbReference>
<reference evidence="2 3" key="1">
    <citation type="submission" date="2021-04" db="EMBL/GenBank/DDBJ databases">
        <authorList>
            <person name="Shkoporov A.N."/>
            <person name="Stockdale S.R."/>
            <person name="Guerin E."/>
            <person name="Ross R.P."/>
            <person name="Hill C."/>
        </authorList>
    </citation>
    <scope>NUCLEOTIDE SEQUENCE [LARGE SCALE GENOMIC DNA]</scope>
    <source>
        <strain evidence="3">cr150_1</strain>
    </source>
</reference>
<name>A0AAE7RYB5_9CAUD</name>
<evidence type="ECO:0000313" key="2">
    <source>
        <dbReference type="EMBL" id="QWM90960.1"/>
    </source>
</evidence>
<evidence type="ECO:0000256" key="1">
    <source>
        <dbReference type="SAM" id="Coils"/>
    </source>
</evidence>
<proteinExistence type="predicted"/>
<evidence type="ECO:0000313" key="3">
    <source>
        <dbReference type="Proteomes" id="UP000827937"/>
    </source>
</evidence>
<dbReference type="GeneID" id="75687397"/>
<gene>
    <name evidence="2" type="primary">gp_73460</name>
</gene>
<organism evidence="2 3">
    <name type="scientific">uncultured phage cr150_1</name>
    <dbReference type="NCBI Taxonomy" id="2986413"/>
    <lineage>
        <taxon>Viruses</taxon>
        <taxon>Duplodnaviria</taxon>
        <taxon>Heunggongvirae</taxon>
        <taxon>Uroviricota</taxon>
        <taxon>Caudoviricetes</taxon>
        <taxon>Crassvirales</taxon>
        <taxon>Suoliviridae</taxon>
        <taxon>Loutivirinae</taxon>
        <taxon>Blohavirus</taxon>
        <taxon>Blohavirus faecalis</taxon>
    </lineage>
</organism>
<keyword evidence="3" id="KW-1185">Reference proteome</keyword>
<feature type="coiled-coil region" evidence="1">
    <location>
        <begin position="39"/>
        <end position="122"/>
    </location>
</feature>
<protein>
    <submittedName>
        <fullName evidence="2">Uncharacterized protein</fullName>
    </submittedName>
</protein>